<dbReference type="AlphaFoldDB" id="A0A177ZKR7"/>
<comment type="caution">
    <text evidence="1">The sequence shown here is derived from an EMBL/GenBank/DDBJ whole genome shotgun (WGS) entry which is preliminary data.</text>
</comment>
<dbReference type="STRING" id="217031.ABB05_16565"/>
<dbReference type="EMBL" id="LDJR01000057">
    <property type="protein sequence ID" value="OAK68173.1"/>
    <property type="molecule type" value="Genomic_DNA"/>
</dbReference>
<reference evidence="1 2" key="1">
    <citation type="submission" date="2015-05" db="EMBL/GenBank/DDBJ databases">
        <title>Comparison of genome.</title>
        <authorList>
            <person name="Zheng Z."/>
            <person name="Sun M."/>
        </authorList>
    </citation>
    <scope>NUCLEOTIDE SEQUENCE [LARGE SCALE GENOMIC DNA]</scope>
    <source>
        <strain evidence="1 2">G25-74</strain>
    </source>
</reference>
<protein>
    <submittedName>
        <fullName evidence="1">Uncharacterized protein</fullName>
    </submittedName>
</protein>
<sequence length="89" mass="10093">MKVPNSPKVYLPRCTFISFIPKVTSTLIAIKLPTADNIEIIIGDIPKSPAPTPFVRAFTERAIPRIIDIQRRLLTKRQIHHGIACIEKY</sequence>
<proteinExistence type="predicted"/>
<evidence type="ECO:0000313" key="2">
    <source>
        <dbReference type="Proteomes" id="UP000077881"/>
    </source>
</evidence>
<organism evidence="1 2">
    <name type="scientific">Lederbergia galactosidilytica</name>
    <dbReference type="NCBI Taxonomy" id="217031"/>
    <lineage>
        <taxon>Bacteria</taxon>
        <taxon>Bacillati</taxon>
        <taxon>Bacillota</taxon>
        <taxon>Bacilli</taxon>
        <taxon>Bacillales</taxon>
        <taxon>Bacillaceae</taxon>
        <taxon>Lederbergia</taxon>
    </lineage>
</organism>
<evidence type="ECO:0000313" key="1">
    <source>
        <dbReference type="EMBL" id="OAK68173.1"/>
    </source>
</evidence>
<keyword evidence="2" id="KW-1185">Reference proteome</keyword>
<dbReference type="PATRIC" id="fig|217031.6.peg.3584"/>
<accession>A0A177ZKR7</accession>
<gene>
    <name evidence="1" type="ORF">ABB05_16565</name>
</gene>
<name>A0A177ZKR7_9BACI</name>
<dbReference type="Proteomes" id="UP000077881">
    <property type="component" value="Unassembled WGS sequence"/>
</dbReference>